<accession>A0ABQ3AFN9</accession>
<gene>
    <name evidence="2" type="ORF">GCM10010384_64610</name>
</gene>
<name>A0ABQ3AFN9_9ACTN</name>
<dbReference type="EMBL" id="BMWE01000031">
    <property type="protein sequence ID" value="GGY49564.1"/>
    <property type="molecule type" value="Genomic_DNA"/>
</dbReference>
<evidence type="ECO:0000313" key="2">
    <source>
        <dbReference type="EMBL" id="GGY49564.1"/>
    </source>
</evidence>
<proteinExistence type="predicted"/>
<organism evidence="2 3">
    <name type="scientific">Streptomyces djakartensis</name>
    <dbReference type="NCBI Taxonomy" id="68193"/>
    <lineage>
        <taxon>Bacteria</taxon>
        <taxon>Bacillati</taxon>
        <taxon>Actinomycetota</taxon>
        <taxon>Actinomycetes</taxon>
        <taxon>Kitasatosporales</taxon>
        <taxon>Streptomycetaceae</taxon>
        <taxon>Streptomyces</taxon>
    </lineage>
</organism>
<feature type="region of interest" description="Disordered" evidence="1">
    <location>
        <begin position="1"/>
        <end position="29"/>
    </location>
</feature>
<reference evidence="3" key="1">
    <citation type="journal article" date="2019" name="Int. J. Syst. Evol. Microbiol.">
        <title>The Global Catalogue of Microorganisms (GCM) 10K type strain sequencing project: providing services to taxonomists for standard genome sequencing and annotation.</title>
        <authorList>
            <consortium name="The Broad Institute Genomics Platform"/>
            <consortium name="The Broad Institute Genome Sequencing Center for Infectious Disease"/>
            <person name="Wu L."/>
            <person name="Ma J."/>
        </authorList>
    </citation>
    <scope>NUCLEOTIDE SEQUENCE [LARGE SCALE GENOMIC DNA]</scope>
    <source>
        <strain evidence="3">JCM 4957</strain>
    </source>
</reference>
<keyword evidence="3" id="KW-1185">Reference proteome</keyword>
<sequence>MAGSAAANGPGGGQPVRKIGERPSRGGQQFEARWGEHDASWFAAEQRVADLVFEAADLLAQRWLGDAQAGGRMAEVKFLGEHDEGVQLWEGEFGALHTPRDIRPCLQLY</sequence>
<evidence type="ECO:0000313" key="3">
    <source>
        <dbReference type="Proteomes" id="UP000653308"/>
    </source>
</evidence>
<protein>
    <submittedName>
        <fullName evidence="2">Uncharacterized protein</fullName>
    </submittedName>
</protein>
<dbReference type="Proteomes" id="UP000653308">
    <property type="component" value="Unassembled WGS sequence"/>
</dbReference>
<comment type="caution">
    <text evidence="2">The sequence shown here is derived from an EMBL/GenBank/DDBJ whole genome shotgun (WGS) entry which is preliminary data.</text>
</comment>
<evidence type="ECO:0000256" key="1">
    <source>
        <dbReference type="SAM" id="MobiDB-lite"/>
    </source>
</evidence>